<evidence type="ECO:0000256" key="3">
    <source>
        <dbReference type="ARBA" id="ARBA00023015"/>
    </source>
</evidence>
<dbReference type="Gene3D" id="4.10.240.10">
    <property type="entry name" value="Zn(2)-C6 fungal-type DNA-binding domain"/>
    <property type="match status" value="1"/>
</dbReference>
<evidence type="ECO:0000256" key="4">
    <source>
        <dbReference type="ARBA" id="ARBA00023125"/>
    </source>
</evidence>
<dbReference type="OrthoDB" id="1919336at2759"/>
<dbReference type="Pfam" id="PF00172">
    <property type="entry name" value="Zn_clus"/>
    <property type="match status" value="1"/>
</dbReference>
<keyword evidence="5" id="KW-0804">Transcription</keyword>
<dbReference type="OMA" id="PCTLFWN"/>
<keyword evidence="1" id="KW-0479">Metal-binding</keyword>
<dbReference type="VEuPathDB" id="FungiDB:TRIVIDRAFT_192047"/>
<dbReference type="InParanoid" id="G9MVD3"/>
<dbReference type="EMBL" id="ABDF02000069">
    <property type="protein sequence ID" value="EHK21559.1"/>
    <property type="molecule type" value="Genomic_DNA"/>
</dbReference>
<keyword evidence="2" id="KW-0862">Zinc</keyword>
<proteinExistence type="predicted"/>
<dbReference type="PROSITE" id="PS50048">
    <property type="entry name" value="ZN2_CY6_FUNGAL_2"/>
    <property type="match status" value="1"/>
</dbReference>
<dbReference type="InterPro" id="IPR001138">
    <property type="entry name" value="Zn2Cys6_DnaBD"/>
</dbReference>
<comment type="caution">
    <text evidence="8">The sequence shown here is derived from an EMBL/GenBank/DDBJ whole genome shotgun (WGS) entry which is preliminary data.</text>
</comment>
<dbReference type="PANTHER" id="PTHR36206:SF4">
    <property type="entry name" value="HYPOTHETICAL CONSERVED PROTEIN (EUROFUNG)-RELATED"/>
    <property type="match status" value="1"/>
</dbReference>
<dbReference type="GO" id="GO:0003677">
    <property type="term" value="F:DNA binding"/>
    <property type="evidence" value="ECO:0007669"/>
    <property type="project" value="UniProtKB-KW"/>
</dbReference>
<feature type="domain" description="Zn(2)-C6 fungal-type" evidence="7">
    <location>
        <begin position="31"/>
        <end position="61"/>
    </location>
</feature>
<dbReference type="SMART" id="SM00066">
    <property type="entry name" value="GAL4"/>
    <property type="match status" value="1"/>
</dbReference>
<dbReference type="CDD" id="cd00067">
    <property type="entry name" value="GAL4"/>
    <property type="match status" value="1"/>
</dbReference>
<evidence type="ECO:0000259" key="7">
    <source>
        <dbReference type="PROSITE" id="PS50048"/>
    </source>
</evidence>
<evidence type="ECO:0000313" key="9">
    <source>
        <dbReference type="Proteomes" id="UP000007115"/>
    </source>
</evidence>
<keyword evidence="6" id="KW-0539">Nucleus</keyword>
<dbReference type="SUPFAM" id="SSF57701">
    <property type="entry name" value="Zn2/Cys6 DNA-binding domain"/>
    <property type="match status" value="1"/>
</dbReference>
<dbReference type="Proteomes" id="UP000007115">
    <property type="component" value="Unassembled WGS sequence"/>
</dbReference>
<evidence type="ECO:0000256" key="2">
    <source>
        <dbReference type="ARBA" id="ARBA00022833"/>
    </source>
</evidence>
<accession>G9MVD3</accession>
<dbReference type="GeneID" id="25789612"/>
<dbReference type="STRING" id="413071.G9MVD3"/>
<dbReference type="PROSITE" id="PS00463">
    <property type="entry name" value="ZN2_CY6_FUNGAL_1"/>
    <property type="match status" value="1"/>
</dbReference>
<sequence length="560" mass="64037">MIPTTALVNSLPRNILGKKQTRAGTPKSRGGCISCKLLHRKCNEVKPICNQCRKSDRICNYGLPKEKQRSGGIISQRRLVLPKPETLDVVAARALNFRPRASHLEADEVPYFDMFRAQMLQDFTYTPCTLFWNRIIPRESMGDECVRWSILSIGSLMLALRSPSPDSMVKLLEGRGDTMYQTALTYHAKATAALHIRMLKEFHTISRRNVLINMFLLFLFEVLVGKTKAADQLLTSSVELLKQKQDQLVDEINSQHHTQGLHNYLAPSNDDGLDQAERILPRFQIFLSLNTPFFPLQKACWSRLPSRPIPGKMPTVDTGFEEFGAMWNSFITRAVIFVVKTMLEYQPTGHTNRLKPLIAHRILFLQQLQNWEAAILMRFGAEKNPIRSHILNIYHMGQKVVFILMSCCFDSTEMLYDQFNSMFRDIVSMTRSSGGASRHFSQIETALDIYTLPVLNFVSQKCRDKTIRSEALDTFDKMTLLTFNWDTKAGSLARRQLMALEEESRDASGYIPPSGRYVWTGATWNENYSELGILFTSVALDDYGTRKERRVTISRSDFET</sequence>
<gene>
    <name evidence="8" type="ORF">TRIVIDRAFT_192047</name>
</gene>
<evidence type="ECO:0000256" key="5">
    <source>
        <dbReference type="ARBA" id="ARBA00023163"/>
    </source>
</evidence>
<reference evidence="8 9" key="1">
    <citation type="journal article" date="2011" name="Genome Biol.">
        <title>Comparative genome sequence analysis underscores mycoparasitism as the ancestral life style of Trichoderma.</title>
        <authorList>
            <person name="Kubicek C.P."/>
            <person name="Herrera-Estrella A."/>
            <person name="Seidl-Seiboth V."/>
            <person name="Martinez D.A."/>
            <person name="Druzhinina I.S."/>
            <person name="Thon M."/>
            <person name="Zeilinger S."/>
            <person name="Casas-Flores S."/>
            <person name="Horwitz B.A."/>
            <person name="Mukherjee P.K."/>
            <person name="Mukherjee M."/>
            <person name="Kredics L."/>
            <person name="Alcaraz L.D."/>
            <person name="Aerts A."/>
            <person name="Antal Z."/>
            <person name="Atanasova L."/>
            <person name="Cervantes-Badillo M.G."/>
            <person name="Challacombe J."/>
            <person name="Chertkov O."/>
            <person name="McCluskey K."/>
            <person name="Coulpier F."/>
            <person name="Deshpande N."/>
            <person name="von Doehren H."/>
            <person name="Ebbole D.J."/>
            <person name="Esquivel-Naranjo E.U."/>
            <person name="Fekete E."/>
            <person name="Flipphi M."/>
            <person name="Glaser F."/>
            <person name="Gomez-Rodriguez E.Y."/>
            <person name="Gruber S."/>
            <person name="Han C."/>
            <person name="Henrissat B."/>
            <person name="Hermosa R."/>
            <person name="Hernandez-Onate M."/>
            <person name="Karaffa L."/>
            <person name="Kosti I."/>
            <person name="Le Crom S."/>
            <person name="Lindquist E."/>
            <person name="Lucas S."/>
            <person name="Luebeck M."/>
            <person name="Luebeck P.S."/>
            <person name="Margeot A."/>
            <person name="Metz B."/>
            <person name="Misra M."/>
            <person name="Nevalainen H."/>
            <person name="Omann M."/>
            <person name="Packer N."/>
            <person name="Perrone G."/>
            <person name="Uresti-Rivera E.E."/>
            <person name="Salamov A."/>
            <person name="Schmoll M."/>
            <person name="Seiboth B."/>
            <person name="Shapiro H."/>
            <person name="Sukno S."/>
            <person name="Tamayo-Ramos J.A."/>
            <person name="Tisch D."/>
            <person name="Wiest A."/>
            <person name="Wilkinson H.H."/>
            <person name="Zhang M."/>
            <person name="Coutinho P.M."/>
            <person name="Kenerley C.M."/>
            <person name="Monte E."/>
            <person name="Baker S.E."/>
            <person name="Grigoriev I.V."/>
        </authorList>
    </citation>
    <scope>NUCLEOTIDE SEQUENCE [LARGE SCALE GENOMIC DNA]</scope>
    <source>
        <strain evidence="9">Gv29-8 / FGSC 10586</strain>
    </source>
</reference>
<dbReference type="AlphaFoldDB" id="G9MVD3"/>
<organism evidence="8 9">
    <name type="scientific">Hypocrea virens (strain Gv29-8 / FGSC 10586)</name>
    <name type="common">Gliocladium virens</name>
    <name type="synonym">Trichoderma virens</name>
    <dbReference type="NCBI Taxonomy" id="413071"/>
    <lineage>
        <taxon>Eukaryota</taxon>
        <taxon>Fungi</taxon>
        <taxon>Dikarya</taxon>
        <taxon>Ascomycota</taxon>
        <taxon>Pezizomycotina</taxon>
        <taxon>Sordariomycetes</taxon>
        <taxon>Hypocreomycetidae</taxon>
        <taxon>Hypocreales</taxon>
        <taxon>Hypocreaceae</taxon>
        <taxon>Trichoderma</taxon>
    </lineage>
</organism>
<dbReference type="GO" id="GO:0008270">
    <property type="term" value="F:zinc ion binding"/>
    <property type="evidence" value="ECO:0007669"/>
    <property type="project" value="InterPro"/>
</dbReference>
<dbReference type="HOGENOM" id="CLU_032417_0_0_1"/>
<keyword evidence="3" id="KW-0805">Transcription regulation</keyword>
<dbReference type="PANTHER" id="PTHR36206">
    <property type="entry name" value="ASPERCRYPTIN BIOSYNTHESIS CLUSTER-SPECIFIC TRANSCRIPTION REGULATOR ATNN-RELATED"/>
    <property type="match status" value="1"/>
</dbReference>
<evidence type="ECO:0000313" key="8">
    <source>
        <dbReference type="EMBL" id="EHK21559.1"/>
    </source>
</evidence>
<dbReference type="InterPro" id="IPR036864">
    <property type="entry name" value="Zn2-C6_fun-type_DNA-bd_sf"/>
</dbReference>
<dbReference type="InterPro" id="IPR052360">
    <property type="entry name" value="Transcr_Regulatory_Proteins"/>
</dbReference>
<dbReference type="GO" id="GO:0000981">
    <property type="term" value="F:DNA-binding transcription factor activity, RNA polymerase II-specific"/>
    <property type="evidence" value="ECO:0007669"/>
    <property type="project" value="InterPro"/>
</dbReference>
<protein>
    <recommendedName>
        <fullName evidence="7">Zn(2)-C6 fungal-type domain-containing protein</fullName>
    </recommendedName>
</protein>
<evidence type="ECO:0000256" key="1">
    <source>
        <dbReference type="ARBA" id="ARBA00022723"/>
    </source>
</evidence>
<name>G9MVD3_HYPVG</name>
<dbReference type="eggNOG" id="ENOG502SN6I">
    <property type="taxonomic scope" value="Eukaryota"/>
</dbReference>
<evidence type="ECO:0000256" key="6">
    <source>
        <dbReference type="ARBA" id="ARBA00023242"/>
    </source>
</evidence>
<keyword evidence="9" id="KW-1185">Reference proteome</keyword>
<keyword evidence="4" id="KW-0238">DNA-binding</keyword>
<dbReference type="RefSeq" id="XP_013955752.1">
    <property type="nucleotide sequence ID" value="XM_014100277.1"/>
</dbReference>